<dbReference type="OrthoDB" id="8089764at2"/>
<dbReference type="AlphaFoldDB" id="A0A3P3FKP7"/>
<sequence>MWHPREGKLPEKKVIAVKDWTCAMSDELGRVALTVNPTDGEPVLVLMTIFQAAKMWRELQSPKRVQ</sequence>
<proteinExistence type="predicted"/>
<evidence type="ECO:0000313" key="2">
    <source>
        <dbReference type="Proteomes" id="UP000273786"/>
    </source>
</evidence>
<reference evidence="1 2" key="1">
    <citation type="submission" date="2018-11" db="EMBL/GenBank/DDBJ databases">
        <title>the genome of Mesorhizobium tamadayense DSM 28320.</title>
        <authorList>
            <person name="Gao J."/>
        </authorList>
    </citation>
    <scope>NUCLEOTIDE SEQUENCE [LARGE SCALE GENOMIC DNA]</scope>
    <source>
        <strain evidence="1 2">DSM 28320</strain>
    </source>
</reference>
<dbReference type="Proteomes" id="UP000273786">
    <property type="component" value="Unassembled WGS sequence"/>
</dbReference>
<dbReference type="RefSeq" id="WP_125000837.1">
    <property type="nucleotide sequence ID" value="NZ_RQXT01000022.1"/>
</dbReference>
<gene>
    <name evidence="1" type="ORF">EH240_18345</name>
</gene>
<protein>
    <submittedName>
        <fullName evidence="1">Uncharacterized protein</fullName>
    </submittedName>
</protein>
<comment type="caution">
    <text evidence="1">The sequence shown here is derived from an EMBL/GenBank/DDBJ whole genome shotgun (WGS) entry which is preliminary data.</text>
</comment>
<name>A0A3P3FKP7_9HYPH</name>
<keyword evidence="2" id="KW-1185">Reference proteome</keyword>
<accession>A0A3P3FKP7</accession>
<organism evidence="1 2">
    <name type="scientific">Mesorhizobium tamadayense</name>
    <dbReference type="NCBI Taxonomy" id="425306"/>
    <lineage>
        <taxon>Bacteria</taxon>
        <taxon>Pseudomonadati</taxon>
        <taxon>Pseudomonadota</taxon>
        <taxon>Alphaproteobacteria</taxon>
        <taxon>Hyphomicrobiales</taxon>
        <taxon>Phyllobacteriaceae</taxon>
        <taxon>Mesorhizobium</taxon>
    </lineage>
</organism>
<dbReference type="EMBL" id="RQXT01000022">
    <property type="protein sequence ID" value="RRH99203.1"/>
    <property type="molecule type" value="Genomic_DNA"/>
</dbReference>
<evidence type="ECO:0000313" key="1">
    <source>
        <dbReference type="EMBL" id="RRH99203.1"/>
    </source>
</evidence>